<protein>
    <recommendedName>
        <fullName evidence="1">DUF6894 domain-containing protein</fullName>
    </recommendedName>
</protein>
<dbReference type="Pfam" id="PF21834">
    <property type="entry name" value="DUF6894"/>
    <property type="match status" value="1"/>
</dbReference>
<proteinExistence type="predicted"/>
<dbReference type="AlphaFoldDB" id="A0A0R3MIG3"/>
<sequence length="76" mass="8907">MPRYFFNVYHDRAELDKEGEELPDLQAAWREAIVTAGQIIQDLDGRLRPGKDWRMEVTDEFANPLYVIHVCADKSR</sequence>
<evidence type="ECO:0000313" key="2">
    <source>
        <dbReference type="EMBL" id="KRR20020.1"/>
    </source>
</evidence>
<reference evidence="2 3" key="1">
    <citation type="submission" date="2014-03" db="EMBL/GenBank/DDBJ databases">
        <title>Bradyrhizobium valentinum sp. nov., isolated from effective nodules of Lupinus mariae-josephae, a lupine endemic of basic-lime soils in Eastern Spain.</title>
        <authorList>
            <person name="Duran D."/>
            <person name="Rey L."/>
            <person name="Navarro A."/>
            <person name="Busquets A."/>
            <person name="Imperial J."/>
            <person name="Ruiz-Argueso T."/>
        </authorList>
    </citation>
    <scope>NUCLEOTIDE SEQUENCE [LARGE SCALE GENOMIC DNA]</scope>
    <source>
        <strain evidence="2 3">Ro19</strain>
    </source>
</reference>
<name>A0A0R3MIG3_9BRAD</name>
<evidence type="ECO:0000313" key="3">
    <source>
        <dbReference type="Proteomes" id="UP000052023"/>
    </source>
</evidence>
<evidence type="ECO:0000259" key="1">
    <source>
        <dbReference type="Pfam" id="PF21834"/>
    </source>
</evidence>
<dbReference type="OrthoDB" id="7575967at2"/>
<feature type="domain" description="DUF6894" evidence="1">
    <location>
        <begin position="3"/>
        <end position="70"/>
    </location>
</feature>
<accession>A0A0R3MIG3</accession>
<keyword evidence="3" id="KW-1185">Reference proteome</keyword>
<gene>
    <name evidence="2" type="ORF">CQ13_08850</name>
</gene>
<organism evidence="2 3">
    <name type="scientific">Bradyrhizobium retamae</name>
    <dbReference type="NCBI Taxonomy" id="1300035"/>
    <lineage>
        <taxon>Bacteria</taxon>
        <taxon>Pseudomonadati</taxon>
        <taxon>Pseudomonadota</taxon>
        <taxon>Alphaproteobacteria</taxon>
        <taxon>Hyphomicrobiales</taxon>
        <taxon>Nitrobacteraceae</taxon>
        <taxon>Bradyrhizobium</taxon>
    </lineage>
</organism>
<dbReference type="InterPro" id="IPR054189">
    <property type="entry name" value="DUF6894"/>
</dbReference>
<dbReference type="RefSeq" id="WP_057846447.1">
    <property type="nucleotide sequence ID" value="NZ_LLYA01000181.1"/>
</dbReference>
<dbReference type="Proteomes" id="UP000052023">
    <property type="component" value="Unassembled WGS sequence"/>
</dbReference>
<comment type="caution">
    <text evidence="2">The sequence shown here is derived from an EMBL/GenBank/DDBJ whole genome shotgun (WGS) entry which is preliminary data.</text>
</comment>
<dbReference type="EMBL" id="LLYA01000181">
    <property type="protein sequence ID" value="KRR20020.1"/>
    <property type="molecule type" value="Genomic_DNA"/>
</dbReference>